<evidence type="ECO:0000313" key="3">
    <source>
        <dbReference type="Proteomes" id="UP000254866"/>
    </source>
</evidence>
<protein>
    <submittedName>
        <fullName evidence="2">Uncharacterized protein</fullName>
    </submittedName>
</protein>
<evidence type="ECO:0000256" key="1">
    <source>
        <dbReference type="SAM" id="MobiDB-lite"/>
    </source>
</evidence>
<feature type="compositionally biased region" description="Basic and acidic residues" evidence="1">
    <location>
        <begin position="136"/>
        <end position="155"/>
    </location>
</feature>
<accession>A0A370TA01</accession>
<dbReference type="GeneID" id="43603189"/>
<dbReference type="OrthoDB" id="3563077at2759"/>
<dbReference type="EMBL" id="NPIC01000015">
    <property type="protein sequence ID" value="RDL30462.1"/>
    <property type="molecule type" value="Genomic_DNA"/>
</dbReference>
<feature type="region of interest" description="Disordered" evidence="1">
    <location>
        <begin position="136"/>
        <end position="164"/>
    </location>
</feature>
<organism evidence="2 3">
    <name type="scientific">Venustampulla echinocandica</name>
    <dbReference type="NCBI Taxonomy" id="2656787"/>
    <lineage>
        <taxon>Eukaryota</taxon>
        <taxon>Fungi</taxon>
        <taxon>Dikarya</taxon>
        <taxon>Ascomycota</taxon>
        <taxon>Pezizomycotina</taxon>
        <taxon>Leotiomycetes</taxon>
        <taxon>Helotiales</taxon>
        <taxon>Pleuroascaceae</taxon>
        <taxon>Venustampulla</taxon>
    </lineage>
</organism>
<dbReference type="RefSeq" id="XP_031864987.1">
    <property type="nucleotide sequence ID" value="XM_032018963.1"/>
</dbReference>
<reference evidence="2 3" key="1">
    <citation type="journal article" date="2018" name="IMA Fungus">
        <title>IMA Genome-F 9: Draft genome sequence of Annulohypoxylon stygium, Aspergillus mulundensis, Berkeleyomyces basicola (syn. Thielaviopsis basicola), Ceratocystis smalleyi, two Cercospora beticola strains, Coleophoma cylindrospora, Fusarium fracticaudum, Phialophora cf. hyalina, and Morchella septimelata.</title>
        <authorList>
            <person name="Wingfield B.D."/>
            <person name="Bills G.F."/>
            <person name="Dong Y."/>
            <person name="Huang W."/>
            <person name="Nel W.J."/>
            <person name="Swalarsk-Parry B.S."/>
            <person name="Vaghefi N."/>
            <person name="Wilken P.M."/>
            <person name="An Z."/>
            <person name="de Beer Z.W."/>
            <person name="De Vos L."/>
            <person name="Chen L."/>
            <person name="Duong T.A."/>
            <person name="Gao Y."/>
            <person name="Hammerbacher A."/>
            <person name="Kikkert J.R."/>
            <person name="Li Y."/>
            <person name="Li H."/>
            <person name="Li K."/>
            <person name="Li Q."/>
            <person name="Liu X."/>
            <person name="Ma X."/>
            <person name="Naidoo K."/>
            <person name="Pethybridge S.J."/>
            <person name="Sun J."/>
            <person name="Steenkamp E.T."/>
            <person name="van der Nest M.A."/>
            <person name="van Wyk S."/>
            <person name="Wingfield M.J."/>
            <person name="Xiong C."/>
            <person name="Yue Q."/>
            <person name="Zhang X."/>
        </authorList>
    </citation>
    <scope>NUCLEOTIDE SEQUENCE [LARGE SCALE GENOMIC DNA]</scope>
    <source>
        <strain evidence="2 3">BP 5553</strain>
    </source>
</reference>
<comment type="caution">
    <text evidence="2">The sequence shown here is derived from an EMBL/GenBank/DDBJ whole genome shotgun (WGS) entry which is preliminary data.</text>
</comment>
<proteinExistence type="predicted"/>
<sequence length="202" mass="22375">MLRVPYLAAAAPDLAPDSACGVTISAYLISASTVQVLIKTAGSVYLDHALPLELREDVIRLTSKTSAVSLEHVDGVAPRSLPKLPNNGDDRWTDDGMAELEKELELALVEQVNSSATSAPGSPILVWSRHHRTRSKVKEWTDPTGSRPEELRDASRYGTPAQGLEELEQRETQVAVETLERRELQEDELIWGTHLFMHWGLE</sequence>
<gene>
    <name evidence="2" type="ORF">BP5553_10340</name>
</gene>
<dbReference type="AlphaFoldDB" id="A0A370TA01"/>
<dbReference type="Proteomes" id="UP000254866">
    <property type="component" value="Unassembled WGS sequence"/>
</dbReference>
<evidence type="ECO:0000313" key="2">
    <source>
        <dbReference type="EMBL" id="RDL30462.1"/>
    </source>
</evidence>
<keyword evidence="3" id="KW-1185">Reference proteome</keyword>
<name>A0A370TA01_9HELO</name>